<protein>
    <submittedName>
        <fullName evidence="3">Uncharacterized protein</fullName>
    </submittedName>
</protein>
<dbReference type="AlphaFoldDB" id="A0ABC8M8L8"/>
<reference evidence="3 4" key="1">
    <citation type="submission" date="2022-03" db="EMBL/GenBank/DDBJ databases">
        <authorList>
            <person name="Macdonald S."/>
            <person name="Ahmed S."/>
            <person name="Newling K."/>
        </authorList>
    </citation>
    <scope>NUCLEOTIDE SEQUENCE [LARGE SCALE GENOMIC DNA]</scope>
</reference>
<dbReference type="Proteomes" id="UP001642260">
    <property type="component" value="Unassembled WGS sequence"/>
</dbReference>
<name>A0ABC8M8L8_ERUVS</name>
<dbReference type="PANTHER" id="PTHR36766:SF42">
    <property type="entry name" value="NB-ARC DOMAIN DISEASE RESISTANCE PROTEIN"/>
    <property type="match status" value="1"/>
</dbReference>
<keyword evidence="2" id="KW-0732">Signal</keyword>
<proteinExistence type="predicted"/>
<gene>
    <name evidence="3" type="ORF">ERUC_LOCUS45185</name>
</gene>
<accession>A0ABC8M8L8</accession>
<dbReference type="EMBL" id="CAKOAT010998002">
    <property type="protein sequence ID" value="CAH8392702.1"/>
    <property type="molecule type" value="Genomic_DNA"/>
</dbReference>
<keyword evidence="1" id="KW-0611">Plant defense</keyword>
<evidence type="ECO:0000256" key="2">
    <source>
        <dbReference type="SAM" id="SignalP"/>
    </source>
</evidence>
<dbReference type="SUPFAM" id="SSF52058">
    <property type="entry name" value="L domain-like"/>
    <property type="match status" value="1"/>
</dbReference>
<dbReference type="InterPro" id="IPR032675">
    <property type="entry name" value="LRR_dom_sf"/>
</dbReference>
<organism evidence="3 4">
    <name type="scientific">Eruca vesicaria subsp. sativa</name>
    <name type="common">Garden rocket</name>
    <name type="synonym">Eruca sativa</name>
    <dbReference type="NCBI Taxonomy" id="29727"/>
    <lineage>
        <taxon>Eukaryota</taxon>
        <taxon>Viridiplantae</taxon>
        <taxon>Streptophyta</taxon>
        <taxon>Embryophyta</taxon>
        <taxon>Tracheophyta</taxon>
        <taxon>Spermatophyta</taxon>
        <taxon>Magnoliopsida</taxon>
        <taxon>eudicotyledons</taxon>
        <taxon>Gunneridae</taxon>
        <taxon>Pentapetalae</taxon>
        <taxon>rosids</taxon>
        <taxon>malvids</taxon>
        <taxon>Brassicales</taxon>
        <taxon>Brassicaceae</taxon>
        <taxon>Brassiceae</taxon>
        <taxon>Eruca</taxon>
    </lineage>
</organism>
<evidence type="ECO:0000256" key="1">
    <source>
        <dbReference type="ARBA" id="ARBA00022821"/>
    </source>
</evidence>
<dbReference type="Gene3D" id="3.80.10.10">
    <property type="entry name" value="Ribonuclease Inhibitor"/>
    <property type="match status" value="1"/>
</dbReference>
<dbReference type="PANTHER" id="PTHR36766">
    <property type="entry name" value="PLANT BROAD-SPECTRUM MILDEW RESISTANCE PROTEIN RPW8"/>
    <property type="match status" value="1"/>
</dbReference>
<evidence type="ECO:0000313" key="4">
    <source>
        <dbReference type="Proteomes" id="UP001642260"/>
    </source>
</evidence>
<sequence>MGLCTNLQVVPSLFNLSSLATVGMMGCCQMRKLPDISTTITSLSITDTMLVEFTESIGLWSRLKSLYIFGSVLPRDFLTQSHVTKLILERSGADIERIPDCIKDLHRLETLWIVGCSKLVSLPELPKSLTSLFVWNCESLETLVPFPSDSRIEYLCFLDCLKLGPGARRAILKQSWRACLPGRDIPAEFNHRAIGNSLTVSAKSCGFKMCVIVSPKSKMEESNCIELVCRISINGCPTENCIFPLACRVQSEHLVISYSDMLSDDDDTEQYREILFEFSCSSREIEIMECGVLILRDIYDYGFFAKQKLVKHMLEKCGGLDESLAAAIAETTVDFRDGPECYVVYEKMIDDYYGSLEDDSKQPLENDDVSLSDERFELDESRVDIIEDLHGSLEYDASRVATDDGLFAPTFFSFGF</sequence>
<evidence type="ECO:0000313" key="3">
    <source>
        <dbReference type="EMBL" id="CAH8392702.1"/>
    </source>
</evidence>
<dbReference type="GO" id="GO:0006952">
    <property type="term" value="P:defense response"/>
    <property type="evidence" value="ECO:0007669"/>
    <property type="project" value="UniProtKB-KW"/>
</dbReference>
<comment type="caution">
    <text evidence="3">The sequence shown here is derived from an EMBL/GenBank/DDBJ whole genome shotgun (WGS) entry which is preliminary data.</text>
</comment>
<keyword evidence="4" id="KW-1185">Reference proteome</keyword>
<feature type="signal peptide" evidence="2">
    <location>
        <begin position="1"/>
        <end position="20"/>
    </location>
</feature>
<feature type="chain" id="PRO_5044745791" evidence="2">
    <location>
        <begin position="21"/>
        <end position="416"/>
    </location>
</feature>